<proteinExistence type="predicted"/>
<comment type="caution">
    <text evidence="2">The sequence shown here is derived from an EMBL/GenBank/DDBJ whole genome shotgun (WGS) entry which is preliminary data.</text>
</comment>
<dbReference type="Proteomes" id="UP000055024">
    <property type="component" value="Unassembled WGS sequence"/>
</dbReference>
<feature type="region of interest" description="Disordered" evidence="1">
    <location>
        <begin position="39"/>
        <end position="69"/>
    </location>
</feature>
<sequence length="94" mass="10237">METVRAVIKQACSANAVRQVVSLPVRSLERRISVHTGAGQASFPAGRQPLMGTEERRLQNGAGSQRSHTRDVDLCRGVALAILPLHTRLDPQKI</sequence>
<dbReference type="EMBL" id="JYDP01000005">
    <property type="protein sequence ID" value="KRZ17892.1"/>
    <property type="molecule type" value="Genomic_DNA"/>
</dbReference>
<gene>
    <name evidence="2" type="ORF">T11_5591</name>
</gene>
<accession>A0A0V1I639</accession>
<dbReference type="AlphaFoldDB" id="A0A0V1I639"/>
<organism evidence="2 3">
    <name type="scientific">Trichinella zimbabwensis</name>
    <dbReference type="NCBI Taxonomy" id="268475"/>
    <lineage>
        <taxon>Eukaryota</taxon>
        <taxon>Metazoa</taxon>
        <taxon>Ecdysozoa</taxon>
        <taxon>Nematoda</taxon>
        <taxon>Enoplea</taxon>
        <taxon>Dorylaimia</taxon>
        <taxon>Trichinellida</taxon>
        <taxon>Trichinellidae</taxon>
        <taxon>Trichinella</taxon>
    </lineage>
</organism>
<keyword evidence="3" id="KW-1185">Reference proteome</keyword>
<reference evidence="2 3" key="1">
    <citation type="submission" date="2015-01" db="EMBL/GenBank/DDBJ databases">
        <title>Evolution of Trichinella species and genotypes.</title>
        <authorList>
            <person name="Korhonen P.K."/>
            <person name="Edoardo P."/>
            <person name="Giuseppe L.R."/>
            <person name="Gasser R.B."/>
        </authorList>
    </citation>
    <scope>NUCLEOTIDE SEQUENCE [LARGE SCALE GENOMIC DNA]</scope>
    <source>
        <strain evidence="2">ISS1029</strain>
    </source>
</reference>
<evidence type="ECO:0000256" key="1">
    <source>
        <dbReference type="SAM" id="MobiDB-lite"/>
    </source>
</evidence>
<evidence type="ECO:0000313" key="3">
    <source>
        <dbReference type="Proteomes" id="UP000055024"/>
    </source>
</evidence>
<evidence type="ECO:0000313" key="2">
    <source>
        <dbReference type="EMBL" id="KRZ17892.1"/>
    </source>
</evidence>
<protein>
    <submittedName>
        <fullName evidence="2">Uncharacterized protein</fullName>
    </submittedName>
</protein>
<name>A0A0V1I639_9BILA</name>